<comment type="caution">
    <text evidence="2">The sequence shown here is derived from an EMBL/GenBank/DDBJ whole genome shotgun (WGS) entry which is preliminary data.</text>
</comment>
<sequence>MFTQKRTLGCDDSQTRWFQHLILVIGYLSLLFTTVFLDWFATDSSFILVLGYLESAVIFSVTFIFMIGRLNKKTQVSKNSHPSDWFFVIWLFLMGLSAFVVRLFIDLDILETNMWMYLIHLTVLVQWAVIIVPFGKWTHFLYRSFAMYFEKLKSLSVS</sequence>
<keyword evidence="1" id="KW-0472">Membrane</keyword>
<evidence type="ECO:0000256" key="1">
    <source>
        <dbReference type="SAM" id="Phobius"/>
    </source>
</evidence>
<feature type="transmembrane region" description="Helical" evidence="1">
    <location>
        <begin position="21"/>
        <end position="40"/>
    </location>
</feature>
<keyword evidence="1" id="KW-0812">Transmembrane</keyword>
<dbReference type="AlphaFoldDB" id="A0A2N3IDS5"/>
<protein>
    <submittedName>
        <fullName evidence="2">Uncharacterized protein</fullName>
    </submittedName>
</protein>
<accession>A0A2N3IDS5</accession>
<feature type="transmembrane region" description="Helical" evidence="1">
    <location>
        <begin position="85"/>
        <end position="105"/>
    </location>
</feature>
<feature type="transmembrane region" description="Helical" evidence="1">
    <location>
        <begin position="117"/>
        <end position="135"/>
    </location>
</feature>
<gene>
    <name evidence="2" type="ORF">BZG01_04380</name>
</gene>
<dbReference type="RefSeq" id="WP_143470830.1">
    <property type="nucleotide sequence ID" value="NZ_MVDE01000004.1"/>
</dbReference>
<evidence type="ECO:0000313" key="2">
    <source>
        <dbReference type="EMBL" id="PKQ68456.1"/>
    </source>
</evidence>
<keyword evidence="1" id="KW-1133">Transmembrane helix</keyword>
<feature type="transmembrane region" description="Helical" evidence="1">
    <location>
        <begin position="46"/>
        <end position="65"/>
    </location>
</feature>
<keyword evidence="3" id="KW-1185">Reference proteome</keyword>
<dbReference type="Proteomes" id="UP000233618">
    <property type="component" value="Unassembled WGS sequence"/>
</dbReference>
<dbReference type="InterPro" id="IPR036197">
    <property type="entry name" value="NarG-like_sf"/>
</dbReference>
<name>A0A2N3IDS5_9BACT</name>
<evidence type="ECO:0000313" key="3">
    <source>
        <dbReference type="Proteomes" id="UP000233618"/>
    </source>
</evidence>
<organism evidence="2 3">
    <name type="scientific">Labilibaculum manganireducens</name>
    <dbReference type="NCBI Taxonomy" id="1940525"/>
    <lineage>
        <taxon>Bacteria</taxon>
        <taxon>Pseudomonadati</taxon>
        <taxon>Bacteroidota</taxon>
        <taxon>Bacteroidia</taxon>
        <taxon>Marinilabiliales</taxon>
        <taxon>Marinifilaceae</taxon>
        <taxon>Labilibaculum</taxon>
    </lineage>
</organism>
<proteinExistence type="predicted"/>
<dbReference type="SUPFAM" id="SSF103501">
    <property type="entry name" value="Respiratory nitrate reductase 1 gamma chain"/>
    <property type="match status" value="1"/>
</dbReference>
<dbReference type="EMBL" id="MVDE01000004">
    <property type="protein sequence ID" value="PKQ68456.1"/>
    <property type="molecule type" value="Genomic_DNA"/>
</dbReference>
<reference evidence="2 3" key="1">
    <citation type="journal article" date="2017" name="Front. Microbiol.">
        <title>Labilibaculum manganireducens gen. nov., sp. nov. and Labilibaculum filiforme sp. nov., Novel Bacteroidetes Isolated from Subsurface Sediments of the Baltic Sea.</title>
        <authorList>
            <person name="Vandieken V."/>
            <person name="Marshall I.P."/>
            <person name="Niemann H."/>
            <person name="Engelen B."/>
            <person name="Cypionka H."/>
        </authorList>
    </citation>
    <scope>NUCLEOTIDE SEQUENCE [LARGE SCALE GENOMIC DNA]</scope>
    <source>
        <strain evidence="2 3">59.10-2M</strain>
    </source>
</reference>